<evidence type="ECO:0000313" key="15">
    <source>
        <dbReference type="Proteomes" id="UP001336835"/>
    </source>
</evidence>
<feature type="binding site" evidence="10">
    <location>
        <begin position="13"/>
        <end position="18"/>
    </location>
    <ligand>
        <name>substrate</name>
    </ligand>
</feature>
<keyword evidence="6 10" id="KW-0547">Nucleotide-binding</keyword>
<evidence type="ECO:0000256" key="7">
    <source>
        <dbReference type="ARBA" id="ARBA00022840"/>
    </source>
</evidence>
<dbReference type="InterPro" id="IPR027417">
    <property type="entry name" value="P-loop_NTPase"/>
</dbReference>
<keyword evidence="8 10" id="KW-0460">Magnesium</keyword>
<dbReference type="GO" id="GO:0052381">
    <property type="term" value="F:tRNA dimethylallyltransferase activity"/>
    <property type="evidence" value="ECO:0007669"/>
    <property type="project" value="UniProtKB-EC"/>
</dbReference>
<dbReference type="InterPro" id="IPR039657">
    <property type="entry name" value="Dimethylallyltransferase"/>
</dbReference>
<comment type="subunit">
    <text evidence="10">Monomer.</text>
</comment>
<dbReference type="InterPro" id="IPR018022">
    <property type="entry name" value="IPT"/>
</dbReference>
<feature type="site" description="Interaction with substrate tRNA" evidence="10">
    <location>
        <position position="105"/>
    </location>
</feature>
<evidence type="ECO:0000256" key="3">
    <source>
        <dbReference type="ARBA" id="ARBA00005842"/>
    </source>
</evidence>
<feature type="binding site" evidence="10">
    <location>
        <begin position="11"/>
        <end position="18"/>
    </location>
    <ligand>
        <name>ATP</name>
        <dbReference type="ChEBI" id="CHEBI:30616"/>
    </ligand>
</feature>
<keyword evidence="15" id="KW-1185">Reference proteome</keyword>
<evidence type="ECO:0000256" key="2">
    <source>
        <dbReference type="ARBA" id="ARBA00003213"/>
    </source>
</evidence>
<comment type="caution">
    <text evidence="10">Lacks conserved residue(s) required for the propagation of feature annotation.</text>
</comment>
<accession>A0ABU7I465</accession>
<reference evidence="14 15" key="1">
    <citation type="submission" date="2024-01" db="EMBL/GenBank/DDBJ databases">
        <title>Pedobacter sp. nov., isolated from fresh soil.</title>
        <authorList>
            <person name="Le N.T.T."/>
        </authorList>
    </citation>
    <scope>NUCLEOTIDE SEQUENCE [LARGE SCALE GENOMIC DNA]</scope>
    <source>
        <strain evidence="14 15">KR3-3</strain>
    </source>
</reference>
<sequence length="310" mass="34833">MQAHPLLIILGPTASGKTKLAVAAADRLNGEIISADSRQVFKGMDIGTGKDLNEYQINGNHIPYHLIDIRNAGEQYQVNAFKDDFYQALTQIVQRGHLPVLCGGTGMYIHSLLQNHELTAVPVNETLRTELLSLSKAELQDRISQYPENLRAQADYSSAKRLIRAIEIAAYLQNNPLPQQTRPTLRPLVIGLDSEVELRRKRIIERLQVRLNNGLIAEVEGLLHNGVSAAMLSFYGLEYKFVVAYLQGEMDLATLQERLGTAICQFAKRQMTFFRKMEKDGVNIHWLKAEKGTATLQKEVVDLFMAFNSK</sequence>
<dbReference type="Proteomes" id="UP001336835">
    <property type="component" value="Unassembled WGS sequence"/>
</dbReference>
<evidence type="ECO:0000256" key="10">
    <source>
        <dbReference type="HAMAP-Rule" id="MF_00185"/>
    </source>
</evidence>
<evidence type="ECO:0000256" key="6">
    <source>
        <dbReference type="ARBA" id="ARBA00022741"/>
    </source>
</evidence>
<evidence type="ECO:0000256" key="4">
    <source>
        <dbReference type="ARBA" id="ARBA00022679"/>
    </source>
</evidence>
<keyword evidence="5 10" id="KW-0819">tRNA processing</keyword>
<comment type="caution">
    <text evidence="14">The sequence shown here is derived from an EMBL/GenBank/DDBJ whole genome shotgun (WGS) entry which is preliminary data.</text>
</comment>
<dbReference type="PANTHER" id="PTHR11088:SF60">
    <property type="entry name" value="TRNA DIMETHYLALLYLTRANSFERASE"/>
    <property type="match status" value="1"/>
</dbReference>
<dbReference type="PANTHER" id="PTHR11088">
    <property type="entry name" value="TRNA DIMETHYLALLYLTRANSFERASE"/>
    <property type="match status" value="1"/>
</dbReference>
<protein>
    <recommendedName>
        <fullName evidence="10">tRNA dimethylallyltransferase</fullName>
        <ecNumber evidence="10">2.5.1.75</ecNumber>
    </recommendedName>
    <alternativeName>
        <fullName evidence="10">Dimethylallyl diphosphate:tRNA dimethylallyltransferase</fullName>
        <shortName evidence="10">DMAPP:tRNA dimethylallyltransferase</shortName>
        <shortName evidence="10">DMATase</shortName>
    </alternativeName>
    <alternativeName>
        <fullName evidence="10">Isopentenyl-diphosphate:tRNA isopentenyltransferase</fullName>
        <shortName evidence="10">IPP transferase</shortName>
        <shortName evidence="10">IPPT</shortName>
        <shortName evidence="10">IPTase</shortName>
    </alternativeName>
</protein>
<dbReference type="EMBL" id="JAZDQT010000001">
    <property type="protein sequence ID" value="MEE1944126.1"/>
    <property type="molecule type" value="Genomic_DNA"/>
</dbReference>
<dbReference type="SUPFAM" id="SSF52540">
    <property type="entry name" value="P-loop containing nucleoside triphosphate hydrolases"/>
    <property type="match status" value="2"/>
</dbReference>
<evidence type="ECO:0000256" key="5">
    <source>
        <dbReference type="ARBA" id="ARBA00022694"/>
    </source>
</evidence>
<name>A0ABU7I465_9SPHI</name>
<evidence type="ECO:0000256" key="11">
    <source>
        <dbReference type="RuleBase" id="RU003783"/>
    </source>
</evidence>
<comment type="cofactor">
    <cofactor evidence="1 10">
        <name>Mg(2+)</name>
        <dbReference type="ChEBI" id="CHEBI:18420"/>
    </cofactor>
</comment>
<keyword evidence="4 10" id="KW-0808">Transferase</keyword>
<feature type="site" description="Interaction with substrate tRNA" evidence="10">
    <location>
        <position position="128"/>
    </location>
</feature>
<evidence type="ECO:0000256" key="8">
    <source>
        <dbReference type="ARBA" id="ARBA00022842"/>
    </source>
</evidence>
<gene>
    <name evidence="10 14" type="primary">miaA</name>
    <name evidence="14" type="ORF">VRU48_03335</name>
</gene>
<dbReference type="Gene3D" id="3.40.50.300">
    <property type="entry name" value="P-loop containing nucleotide triphosphate hydrolases"/>
    <property type="match status" value="2"/>
</dbReference>
<dbReference type="HAMAP" id="MF_00185">
    <property type="entry name" value="IPP_trans"/>
    <property type="match status" value="1"/>
</dbReference>
<evidence type="ECO:0000256" key="9">
    <source>
        <dbReference type="ARBA" id="ARBA00049563"/>
    </source>
</evidence>
<comment type="similarity">
    <text evidence="3 10 13">Belongs to the IPP transferase family.</text>
</comment>
<evidence type="ECO:0000313" key="14">
    <source>
        <dbReference type="EMBL" id="MEE1944126.1"/>
    </source>
</evidence>
<proteinExistence type="inferred from homology"/>
<comment type="catalytic activity">
    <reaction evidence="9 10 11">
        <text>adenosine(37) in tRNA + dimethylallyl diphosphate = N(6)-dimethylallyladenosine(37) in tRNA + diphosphate</text>
        <dbReference type="Rhea" id="RHEA:26482"/>
        <dbReference type="Rhea" id="RHEA-COMP:10162"/>
        <dbReference type="Rhea" id="RHEA-COMP:10375"/>
        <dbReference type="ChEBI" id="CHEBI:33019"/>
        <dbReference type="ChEBI" id="CHEBI:57623"/>
        <dbReference type="ChEBI" id="CHEBI:74411"/>
        <dbReference type="ChEBI" id="CHEBI:74415"/>
        <dbReference type="EC" id="2.5.1.75"/>
    </reaction>
</comment>
<keyword evidence="7 10" id="KW-0067">ATP-binding</keyword>
<evidence type="ECO:0000256" key="12">
    <source>
        <dbReference type="RuleBase" id="RU003784"/>
    </source>
</evidence>
<evidence type="ECO:0000256" key="1">
    <source>
        <dbReference type="ARBA" id="ARBA00001946"/>
    </source>
</evidence>
<dbReference type="Pfam" id="PF01715">
    <property type="entry name" value="IPPT"/>
    <property type="match status" value="1"/>
</dbReference>
<dbReference type="EC" id="2.5.1.75" evidence="10"/>
<dbReference type="NCBIfam" id="TIGR00174">
    <property type="entry name" value="miaA"/>
    <property type="match status" value="1"/>
</dbReference>
<dbReference type="RefSeq" id="WP_330106502.1">
    <property type="nucleotide sequence ID" value="NZ_JAZDQT010000001.1"/>
</dbReference>
<comment type="function">
    <text evidence="2 10 12">Catalyzes the transfer of a dimethylallyl group onto the adenine at position 37 in tRNAs that read codons beginning with uridine, leading to the formation of N6-(dimethylallyl)adenosine (i(6)A).</text>
</comment>
<evidence type="ECO:0000256" key="13">
    <source>
        <dbReference type="RuleBase" id="RU003785"/>
    </source>
</evidence>
<organism evidence="14 15">
    <name type="scientific">Pedobacter albus</name>
    <dbReference type="NCBI Taxonomy" id="3113905"/>
    <lineage>
        <taxon>Bacteria</taxon>
        <taxon>Pseudomonadati</taxon>
        <taxon>Bacteroidota</taxon>
        <taxon>Sphingobacteriia</taxon>
        <taxon>Sphingobacteriales</taxon>
        <taxon>Sphingobacteriaceae</taxon>
        <taxon>Pedobacter</taxon>
    </lineage>
</organism>
<feature type="region of interest" description="Interaction with substrate tRNA" evidence="10">
    <location>
        <begin position="36"/>
        <end position="39"/>
    </location>
</feature>